<name>A0ABT0ZUM9_9PSEU</name>
<organism evidence="2 3">
    <name type="scientific">Pseudonocardia humida</name>
    <dbReference type="NCBI Taxonomy" id="2800819"/>
    <lineage>
        <taxon>Bacteria</taxon>
        <taxon>Bacillati</taxon>
        <taxon>Actinomycetota</taxon>
        <taxon>Actinomycetes</taxon>
        <taxon>Pseudonocardiales</taxon>
        <taxon>Pseudonocardiaceae</taxon>
        <taxon>Pseudonocardia</taxon>
    </lineage>
</organism>
<evidence type="ECO:0000313" key="2">
    <source>
        <dbReference type="EMBL" id="MCO1654442.1"/>
    </source>
</evidence>
<dbReference type="RefSeq" id="WP_252436060.1">
    <property type="nucleotide sequence ID" value="NZ_JAGSOV010000011.1"/>
</dbReference>
<dbReference type="InterPro" id="IPR009078">
    <property type="entry name" value="Ferritin-like_SF"/>
</dbReference>
<proteinExistence type="predicted"/>
<dbReference type="InterPro" id="IPR029447">
    <property type="entry name" value="DUF4439"/>
</dbReference>
<feature type="domain" description="DUF4439" evidence="1">
    <location>
        <begin position="14"/>
        <end position="149"/>
    </location>
</feature>
<protein>
    <submittedName>
        <fullName evidence="2">Ferritin-like domain-containing protein</fullName>
    </submittedName>
</protein>
<dbReference type="InterPro" id="IPR012347">
    <property type="entry name" value="Ferritin-like"/>
</dbReference>
<evidence type="ECO:0000313" key="3">
    <source>
        <dbReference type="Proteomes" id="UP001165283"/>
    </source>
</evidence>
<dbReference type="CDD" id="cd00657">
    <property type="entry name" value="Ferritin_like"/>
    <property type="match status" value="1"/>
</dbReference>
<dbReference type="Gene3D" id="1.20.1260.10">
    <property type="match status" value="1"/>
</dbReference>
<dbReference type="EMBL" id="JAGSOV010000011">
    <property type="protein sequence ID" value="MCO1654442.1"/>
    <property type="molecule type" value="Genomic_DNA"/>
</dbReference>
<sequence>MSGAEARQAAIDGLQAALATEHAALWCYSLAAAFLTGPAADQADQDARDHLRLRSAVERTLSRLGARAVSAQPAYATPEPVVDADSAAGLLRVAETDALAAWRSLLERSADPAVRRPALNALVEGTLRCARWRVVTGTPPAIPVFPGRDDPT</sequence>
<keyword evidence="3" id="KW-1185">Reference proteome</keyword>
<dbReference type="Pfam" id="PF14530">
    <property type="entry name" value="DUF4439"/>
    <property type="match status" value="1"/>
</dbReference>
<dbReference type="SUPFAM" id="SSF47240">
    <property type="entry name" value="Ferritin-like"/>
    <property type="match status" value="1"/>
</dbReference>
<reference evidence="2" key="1">
    <citation type="submission" date="2021-04" db="EMBL/GenBank/DDBJ databases">
        <title>Pseudonocardia sp. nov., isolated from sandy soil of mangrove forest.</title>
        <authorList>
            <person name="Zan Z."/>
            <person name="Huang R."/>
            <person name="Liu W."/>
        </authorList>
    </citation>
    <scope>NUCLEOTIDE SEQUENCE</scope>
    <source>
        <strain evidence="2">S2-4</strain>
    </source>
</reference>
<evidence type="ECO:0000259" key="1">
    <source>
        <dbReference type="Pfam" id="PF14530"/>
    </source>
</evidence>
<gene>
    <name evidence="2" type="ORF">KDL28_05180</name>
</gene>
<dbReference type="Proteomes" id="UP001165283">
    <property type="component" value="Unassembled WGS sequence"/>
</dbReference>
<accession>A0ABT0ZUM9</accession>
<comment type="caution">
    <text evidence="2">The sequence shown here is derived from an EMBL/GenBank/DDBJ whole genome shotgun (WGS) entry which is preliminary data.</text>
</comment>